<protein>
    <recommendedName>
        <fullName evidence="7">3-hydroxy-3-methylglutaryl CoA synthase</fullName>
    </recommendedName>
</protein>
<sequence length="454" mass="48372">MAPGLKSLARGMRTMASWDEDSVTMAVEAARELVRAAPSIELGGLTLTSTTLPFAERSNAGIVASALGLPDALLVRDLSSSPRAAATELVALLRRGGGPAHMLVASDRRLAKPGSPQEMIYGDGAAGAVVGSGLPIATLVASHSVHADFVDRFRAAGQTYDYGWEERWVRDEGYMKVALPAVRQCLASAGVDAADIAQFAMPAPINRINEAMAKKLGIRTEALVGACSEQAGDLGTAQPLALLDVALRRAAPGELVLLVAFGSGCDALLLRRTEAPCPGTVPSAGRPETSYMKYLSFTGQIALEWGMRAEMDNRTALTAAWREGARVAHFEAGRCSACGTTQFPRSRLCVNPICRAQDTQTPQSLVDTGARVLSHTCDWLAYTPAPPFQFGHIDFDGGGRVLMEFADTDAGELSVGVPLRMVFRVKEYDTRRGFRRYFWKATPVRAVEQGASGG</sequence>
<keyword evidence="2" id="KW-0012">Acyltransferase</keyword>
<dbReference type="InterPro" id="IPR013747">
    <property type="entry name" value="ACP_syn_III_C"/>
</dbReference>
<dbReference type="GO" id="GO:0044550">
    <property type="term" value="P:secondary metabolite biosynthetic process"/>
    <property type="evidence" value="ECO:0007669"/>
    <property type="project" value="TreeGrafter"/>
</dbReference>
<dbReference type="SUPFAM" id="SSF53901">
    <property type="entry name" value="Thiolase-like"/>
    <property type="match status" value="2"/>
</dbReference>
<proteinExistence type="predicted"/>
<dbReference type="PANTHER" id="PTHR34069">
    <property type="entry name" value="3-OXOACYL-[ACYL-CARRIER-PROTEIN] SYNTHASE 3"/>
    <property type="match status" value="1"/>
</dbReference>
<gene>
    <name evidence="5" type="ORF">FSO04_19960</name>
</gene>
<dbReference type="InterPro" id="IPR022002">
    <property type="entry name" value="ChsH2_Znr"/>
</dbReference>
<keyword evidence="1" id="KW-0808">Transferase</keyword>
<dbReference type="GO" id="GO:0016746">
    <property type="term" value="F:acyltransferase activity"/>
    <property type="evidence" value="ECO:0007669"/>
    <property type="project" value="UniProtKB-KW"/>
</dbReference>
<evidence type="ECO:0000259" key="3">
    <source>
        <dbReference type="Pfam" id="PF08541"/>
    </source>
</evidence>
<dbReference type="SUPFAM" id="SSF50249">
    <property type="entry name" value="Nucleic acid-binding proteins"/>
    <property type="match status" value="1"/>
</dbReference>
<evidence type="ECO:0008006" key="7">
    <source>
        <dbReference type="Google" id="ProtNLM"/>
    </source>
</evidence>
<dbReference type="Pfam" id="PF12172">
    <property type="entry name" value="zf-ChsH2"/>
    <property type="match status" value="1"/>
</dbReference>
<evidence type="ECO:0000313" key="6">
    <source>
        <dbReference type="Proteomes" id="UP000463700"/>
    </source>
</evidence>
<dbReference type="AlphaFoldDB" id="A0A6N6WCQ0"/>
<evidence type="ECO:0000313" key="5">
    <source>
        <dbReference type="EMBL" id="KAE8758236.1"/>
    </source>
</evidence>
<comment type="caution">
    <text evidence="5">The sequence shown here is derived from an EMBL/GenBank/DDBJ whole genome shotgun (WGS) entry which is preliminary data.</text>
</comment>
<dbReference type="Proteomes" id="UP000463700">
    <property type="component" value="Unassembled WGS sequence"/>
</dbReference>
<evidence type="ECO:0000256" key="1">
    <source>
        <dbReference type="ARBA" id="ARBA00022679"/>
    </source>
</evidence>
<reference evidence="5 6" key="1">
    <citation type="journal article" date="2020" name="Int. J. Syst. Evol. Microbiol.">
        <title>Paraburkholderia madseniana sp. nov., a phenolic acid-degrading bacterium isolated from acidic forest soil.</title>
        <authorList>
            <person name="Wilhelm R.C."/>
            <person name="Murphy S.J.L."/>
            <person name="Feriancek N.M."/>
            <person name="Karasz D.C."/>
            <person name="DeRito C.M."/>
            <person name="Newman J.D."/>
            <person name="Buckley D.H."/>
        </authorList>
    </citation>
    <scope>NUCLEOTIDE SEQUENCE [LARGE SCALE GENOMIC DNA]</scope>
    <source>
        <strain evidence="5 6">RP11</strain>
    </source>
</reference>
<dbReference type="Pfam" id="PF08541">
    <property type="entry name" value="ACP_syn_III_C"/>
    <property type="match status" value="1"/>
</dbReference>
<feature type="domain" description="ChsH2 rubredoxin-like zinc ribbon" evidence="4">
    <location>
        <begin position="322"/>
        <end position="357"/>
    </location>
</feature>
<dbReference type="Gene3D" id="3.40.47.10">
    <property type="match status" value="2"/>
</dbReference>
<evidence type="ECO:0000259" key="4">
    <source>
        <dbReference type="Pfam" id="PF12172"/>
    </source>
</evidence>
<organism evidence="5 6">
    <name type="scientific">Paraburkholderia madseniana</name>
    <dbReference type="NCBI Taxonomy" id="2599607"/>
    <lineage>
        <taxon>Bacteria</taxon>
        <taxon>Pseudomonadati</taxon>
        <taxon>Pseudomonadota</taxon>
        <taxon>Betaproteobacteria</taxon>
        <taxon>Burkholderiales</taxon>
        <taxon>Burkholderiaceae</taxon>
        <taxon>Paraburkholderia</taxon>
    </lineage>
</organism>
<feature type="domain" description="Beta-ketoacyl-[acyl-carrier-protein] synthase III C-terminal" evidence="3">
    <location>
        <begin position="186"/>
        <end position="265"/>
    </location>
</feature>
<dbReference type="PANTHER" id="PTHR34069:SF2">
    <property type="entry name" value="BETA-KETOACYL-[ACYL-CARRIER-PROTEIN] SYNTHASE III"/>
    <property type="match status" value="1"/>
</dbReference>
<dbReference type="OrthoDB" id="8771453at2"/>
<accession>A0A6N6WCQ0</accession>
<dbReference type="InterPro" id="IPR016039">
    <property type="entry name" value="Thiolase-like"/>
</dbReference>
<dbReference type="EMBL" id="VOSW01000036">
    <property type="protein sequence ID" value="KAE8758236.1"/>
    <property type="molecule type" value="Genomic_DNA"/>
</dbReference>
<name>A0A6N6WCQ0_9BURK</name>
<evidence type="ECO:0000256" key="2">
    <source>
        <dbReference type="ARBA" id="ARBA00023315"/>
    </source>
</evidence>
<dbReference type="InterPro" id="IPR012340">
    <property type="entry name" value="NA-bd_OB-fold"/>
</dbReference>